<keyword evidence="2" id="KW-1185">Reference proteome</keyword>
<protein>
    <submittedName>
        <fullName evidence="1">Uncharacterized protein</fullName>
    </submittedName>
</protein>
<dbReference type="AlphaFoldDB" id="A0A7C8KSJ8"/>
<proteinExistence type="predicted"/>
<evidence type="ECO:0000313" key="2">
    <source>
        <dbReference type="Proteomes" id="UP000480246"/>
    </source>
</evidence>
<sequence length="76" mass="8719">MESSEAHLKIILDKEAAEREAELRIEEARAQGIKQGIQEMREQVIKNMLTQGLPHKKIATYTGSTIEEVEKIRNEE</sequence>
<dbReference type="EMBL" id="WEID01000101">
    <property type="protein sequence ID" value="KAB8126747.1"/>
    <property type="molecule type" value="Genomic_DNA"/>
</dbReference>
<accession>A0A7C8KSJ8</accession>
<dbReference type="Proteomes" id="UP000480246">
    <property type="component" value="Unassembled WGS sequence"/>
</dbReference>
<dbReference type="RefSeq" id="WP_153406509.1">
    <property type="nucleotide sequence ID" value="NZ_ML762447.1"/>
</dbReference>
<evidence type="ECO:0000313" key="1">
    <source>
        <dbReference type="EMBL" id="KAB8126747.1"/>
    </source>
</evidence>
<comment type="caution">
    <text evidence="1">The sequence shown here is derived from an EMBL/GenBank/DDBJ whole genome shotgun (WGS) entry which is preliminary data.</text>
</comment>
<organism evidence="1 2">
    <name type="scientific">Gracilibacillus oryzae</name>
    <dbReference type="NCBI Taxonomy" id="1672701"/>
    <lineage>
        <taxon>Bacteria</taxon>
        <taxon>Bacillati</taxon>
        <taxon>Bacillota</taxon>
        <taxon>Bacilli</taxon>
        <taxon>Bacillales</taxon>
        <taxon>Bacillaceae</taxon>
        <taxon>Gracilibacillus</taxon>
    </lineage>
</organism>
<name>A0A7C8KSJ8_9BACI</name>
<gene>
    <name evidence="1" type="ORF">F9U64_19260</name>
</gene>
<reference evidence="1 2" key="1">
    <citation type="submission" date="2019-10" db="EMBL/GenBank/DDBJ databases">
        <title>Gracilibacillus sp. nov. isolated from rice seeds.</title>
        <authorList>
            <person name="He S."/>
        </authorList>
    </citation>
    <scope>NUCLEOTIDE SEQUENCE [LARGE SCALE GENOMIC DNA]</scope>
    <source>
        <strain evidence="1 2">TD8</strain>
    </source>
</reference>